<dbReference type="RefSeq" id="WP_150446446.1">
    <property type="nucleotide sequence ID" value="NZ_VYQE01000006.1"/>
</dbReference>
<evidence type="ECO:0000313" key="9">
    <source>
        <dbReference type="Proteomes" id="UP000326554"/>
    </source>
</evidence>
<keyword evidence="4 7" id="KW-0812">Transmembrane</keyword>
<evidence type="ECO:0000256" key="3">
    <source>
        <dbReference type="ARBA" id="ARBA00022475"/>
    </source>
</evidence>
<feature type="transmembrane region" description="Helical" evidence="7">
    <location>
        <begin position="183"/>
        <end position="202"/>
    </location>
</feature>
<feature type="transmembrane region" description="Helical" evidence="7">
    <location>
        <begin position="300"/>
        <end position="319"/>
    </location>
</feature>
<dbReference type="EMBL" id="VYQE01000006">
    <property type="protein sequence ID" value="KAA9005541.1"/>
    <property type="molecule type" value="Genomic_DNA"/>
</dbReference>
<name>A0A5J5GBZ7_9RHOB</name>
<dbReference type="PANTHER" id="PTHR23513">
    <property type="entry name" value="INTEGRAL MEMBRANE EFFLUX PROTEIN-RELATED"/>
    <property type="match status" value="1"/>
</dbReference>
<dbReference type="Pfam" id="PF05977">
    <property type="entry name" value="MFS_3"/>
    <property type="match status" value="1"/>
</dbReference>
<dbReference type="Proteomes" id="UP000326554">
    <property type="component" value="Unassembled WGS sequence"/>
</dbReference>
<sequence length="425" mass="45037">MVDAPAAPRRPPTNAEVLGNREFRVFLVGNSLFHFCATSLTVMLAFHVYELRENPLDLALLGFVQVIPALTLAFHAGDVADKRLRRGLVTISFAALGFVALALAVVSAAGAETIWLLLVGGFASATIRTYENPANVGLEAQIIPRHHILKALPMVATAGRVADMAGPVLMGVLWAQVGAGPTYGAMAILLGVSTLLVALGIAQKPVPEVEVGLPPLQRIREGWTYVWRNQVLFGSMLLDLCAVFFGGAAALLPIFATDILEAGPDGFGLLRSAIAAGTFVAAVTSIYAMPAARAGHALHLIVVGFGLSMMVFALSTSFWLSMAMLFLAGICDGFSMVIRHAILRVASPEHMRGRIAAVRMIFVASSNELGAMQSGTMATLIGPVRAVVVGGTITVAVAVVIARKMPLLWRLNLHEHQAEPIDKQP</sequence>
<evidence type="ECO:0000256" key="7">
    <source>
        <dbReference type="SAM" id="Phobius"/>
    </source>
</evidence>
<accession>A0A5J5GBZ7</accession>
<keyword evidence="2" id="KW-0813">Transport</keyword>
<evidence type="ECO:0000313" key="8">
    <source>
        <dbReference type="EMBL" id="KAA9005541.1"/>
    </source>
</evidence>
<evidence type="ECO:0000256" key="6">
    <source>
        <dbReference type="ARBA" id="ARBA00023136"/>
    </source>
</evidence>
<comment type="caution">
    <text evidence="8">The sequence shown here is derived from an EMBL/GenBank/DDBJ whole genome shotgun (WGS) entry which is preliminary data.</text>
</comment>
<feature type="transmembrane region" description="Helical" evidence="7">
    <location>
        <begin position="268"/>
        <end position="288"/>
    </location>
</feature>
<feature type="transmembrane region" description="Helical" evidence="7">
    <location>
        <begin position="384"/>
        <end position="402"/>
    </location>
</feature>
<organism evidence="8 9">
    <name type="scientific">Histidinibacterium aquaticum</name>
    <dbReference type="NCBI Taxonomy" id="2613962"/>
    <lineage>
        <taxon>Bacteria</taxon>
        <taxon>Pseudomonadati</taxon>
        <taxon>Pseudomonadota</taxon>
        <taxon>Alphaproteobacteria</taxon>
        <taxon>Rhodobacterales</taxon>
        <taxon>Paracoccaceae</taxon>
        <taxon>Histidinibacterium</taxon>
    </lineage>
</organism>
<comment type="subcellular location">
    <subcellularLocation>
        <location evidence="1">Cell membrane</location>
        <topology evidence="1">Multi-pass membrane protein</topology>
    </subcellularLocation>
</comment>
<keyword evidence="9" id="KW-1185">Reference proteome</keyword>
<feature type="transmembrane region" description="Helical" evidence="7">
    <location>
        <begin position="88"/>
        <end position="108"/>
    </location>
</feature>
<feature type="transmembrane region" description="Helical" evidence="7">
    <location>
        <begin position="237"/>
        <end position="256"/>
    </location>
</feature>
<dbReference type="Gene3D" id="1.20.1250.20">
    <property type="entry name" value="MFS general substrate transporter like domains"/>
    <property type="match status" value="1"/>
</dbReference>
<dbReference type="AlphaFoldDB" id="A0A5J5GBZ7"/>
<keyword evidence="3" id="KW-1003">Cell membrane</keyword>
<evidence type="ECO:0000256" key="5">
    <source>
        <dbReference type="ARBA" id="ARBA00022989"/>
    </source>
</evidence>
<feature type="transmembrane region" description="Helical" evidence="7">
    <location>
        <begin position="58"/>
        <end position="76"/>
    </location>
</feature>
<evidence type="ECO:0000256" key="1">
    <source>
        <dbReference type="ARBA" id="ARBA00004651"/>
    </source>
</evidence>
<dbReference type="GO" id="GO:0005886">
    <property type="term" value="C:plasma membrane"/>
    <property type="evidence" value="ECO:0007669"/>
    <property type="project" value="UniProtKB-SubCell"/>
</dbReference>
<proteinExistence type="predicted"/>
<dbReference type="InterPro" id="IPR036259">
    <property type="entry name" value="MFS_trans_sf"/>
</dbReference>
<keyword evidence="5 7" id="KW-1133">Transmembrane helix</keyword>
<evidence type="ECO:0000256" key="2">
    <source>
        <dbReference type="ARBA" id="ARBA00022448"/>
    </source>
</evidence>
<dbReference type="InterPro" id="IPR010290">
    <property type="entry name" value="TM_effector"/>
</dbReference>
<reference evidence="8 9" key="1">
    <citation type="submission" date="2019-09" db="EMBL/GenBank/DDBJ databases">
        <authorList>
            <person name="Park J.-S."/>
            <person name="Choi H.-J."/>
        </authorList>
    </citation>
    <scope>NUCLEOTIDE SEQUENCE [LARGE SCALE GENOMIC DNA]</scope>
    <source>
        <strain evidence="8 9">176SS1-4</strain>
    </source>
</reference>
<feature type="transmembrane region" description="Helical" evidence="7">
    <location>
        <begin position="25"/>
        <end position="46"/>
    </location>
</feature>
<gene>
    <name evidence="8" type="ORF">F3S47_16685</name>
</gene>
<dbReference type="PANTHER" id="PTHR23513:SF9">
    <property type="entry name" value="ENTEROBACTIN EXPORTER ENTS"/>
    <property type="match status" value="1"/>
</dbReference>
<evidence type="ECO:0000256" key="4">
    <source>
        <dbReference type="ARBA" id="ARBA00022692"/>
    </source>
</evidence>
<protein>
    <submittedName>
        <fullName evidence="8">MFS transporter</fullName>
    </submittedName>
</protein>
<dbReference type="CDD" id="cd06173">
    <property type="entry name" value="MFS_MefA_like"/>
    <property type="match status" value="1"/>
</dbReference>
<dbReference type="SUPFAM" id="SSF103473">
    <property type="entry name" value="MFS general substrate transporter"/>
    <property type="match status" value="1"/>
</dbReference>
<keyword evidence="6 7" id="KW-0472">Membrane</keyword>